<keyword evidence="1" id="KW-1133">Transmembrane helix</keyword>
<evidence type="ECO:0000313" key="3">
    <source>
        <dbReference type="Proteomes" id="UP000051950"/>
    </source>
</evidence>
<comment type="caution">
    <text evidence="2">The sequence shown here is derived from an EMBL/GenBank/DDBJ whole genome shotgun (WGS) entry which is preliminary data.</text>
</comment>
<keyword evidence="3" id="KW-1185">Reference proteome</keyword>
<feature type="transmembrane region" description="Helical" evidence="1">
    <location>
        <begin position="281"/>
        <end position="302"/>
    </location>
</feature>
<dbReference type="STRING" id="687842.ASU31_07115"/>
<evidence type="ECO:0000256" key="1">
    <source>
        <dbReference type="SAM" id="Phobius"/>
    </source>
</evidence>
<name>A0A0T5VRW8_9SPHI</name>
<dbReference type="AlphaFoldDB" id="A0A0T5VRW8"/>
<gene>
    <name evidence="2" type="ORF">ASU31_07115</name>
</gene>
<reference evidence="2 3" key="1">
    <citation type="submission" date="2015-11" db="EMBL/GenBank/DDBJ databases">
        <title>Sequence of Pedobacter ginsenosidimutans.</title>
        <authorList>
            <person name="Carson E."/>
            <person name="Keyser V."/>
            <person name="Newman J."/>
            <person name="Miller J."/>
        </authorList>
    </citation>
    <scope>NUCLEOTIDE SEQUENCE [LARGE SCALE GENOMIC DNA]</scope>
    <source>
        <strain evidence="2 3">KACC 14530</strain>
    </source>
</reference>
<dbReference type="Proteomes" id="UP000051950">
    <property type="component" value="Unassembled WGS sequence"/>
</dbReference>
<dbReference type="RefSeq" id="WP_057931688.1">
    <property type="nucleotide sequence ID" value="NZ_LMZQ01000004.1"/>
</dbReference>
<protein>
    <submittedName>
        <fullName evidence="2">Uncharacterized protein</fullName>
    </submittedName>
</protein>
<organism evidence="2 3">
    <name type="scientific">Pedobacter ginsenosidimutans</name>
    <dbReference type="NCBI Taxonomy" id="687842"/>
    <lineage>
        <taxon>Bacteria</taxon>
        <taxon>Pseudomonadati</taxon>
        <taxon>Bacteroidota</taxon>
        <taxon>Sphingobacteriia</taxon>
        <taxon>Sphingobacteriales</taxon>
        <taxon>Sphingobacteriaceae</taxon>
        <taxon>Pedobacter</taxon>
    </lineage>
</organism>
<keyword evidence="1" id="KW-0472">Membrane</keyword>
<proteinExistence type="predicted"/>
<evidence type="ECO:0000313" key="2">
    <source>
        <dbReference type="EMBL" id="KRT16582.1"/>
    </source>
</evidence>
<dbReference type="EMBL" id="LMZQ01000004">
    <property type="protein sequence ID" value="KRT16582.1"/>
    <property type="molecule type" value="Genomic_DNA"/>
</dbReference>
<sequence>MKKNLLMLFIVLLTMNSCKKSTAPEPGDKPQTVAKDVRNFANFLEKLRISNNTKGILLKNENLEQGEPILSLGADQYLETLDPSAQLQYSEMQNLTEQIVPPLTLDNEVDENLTTAQALIEAKANVASVLNIQNFTAQAENQDIALSANLDELSSSITNIANDELETALNTDESTIVNEEAAVEEVTTRLNNRIQTCINNHVQTSNYNLGLTSTQRTRIAVSSLYALETLQTPQLLEEVSIAVNNSLDEALVLATVSVRDQVLTKGFFSKIGNFFKKVVKVVAVVAWSVVSIVGVTVLAYLAGESNGGPNYNPNNDPTVIGAFIAGVSYVAKNSKKWWRWALR</sequence>
<accession>A0A0T5VRW8</accession>
<keyword evidence="1" id="KW-0812">Transmembrane</keyword>